<dbReference type="GO" id="GO:0003684">
    <property type="term" value="F:damaged DNA binding"/>
    <property type="evidence" value="ECO:0000318"/>
    <property type="project" value="GO_Central"/>
</dbReference>
<evidence type="ECO:0000313" key="9">
    <source>
        <dbReference type="Proteomes" id="UP000054558"/>
    </source>
</evidence>
<evidence type="ECO:0000256" key="4">
    <source>
        <dbReference type="ARBA" id="ARBA00023204"/>
    </source>
</evidence>
<keyword evidence="9" id="KW-1185">Reference proteome</keyword>
<dbReference type="InterPro" id="IPR011084">
    <property type="entry name" value="DRMBL"/>
</dbReference>
<dbReference type="GO" id="GO:0006303">
    <property type="term" value="P:double-strand break repair via nonhomologous end joining"/>
    <property type="evidence" value="ECO:0000318"/>
    <property type="project" value="GO_Central"/>
</dbReference>
<evidence type="ECO:0000256" key="3">
    <source>
        <dbReference type="ARBA" id="ARBA00022763"/>
    </source>
</evidence>
<feature type="region of interest" description="Disordered" evidence="6">
    <location>
        <begin position="674"/>
        <end position="756"/>
    </location>
</feature>
<evidence type="ECO:0000256" key="2">
    <source>
        <dbReference type="ARBA" id="ARBA00010304"/>
    </source>
</evidence>
<dbReference type="SUPFAM" id="SSF56281">
    <property type="entry name" value="Metallo-hydrolase/oxidoreductase"/>
    <property type="match status" value="1"/>
</dbReference>
<protein>
    <submittedName>
        <fullName evidence="8">Putative DNA repair metallo-beta-lactamase family protein</fullName>
    </submittedName>
</protein>
<dbReference type="OrthoDB" id="262529at2759"/>
<comment type="subcellular location">
    <subcellularLocation>
        <location evidence="1">Nucleus</location>
    </subcellularLocation>
</comment>
<name>A0A1Y1HYN4_KLENI</name>
<evidence type="ECO:0000256" key="5">
    <source>
        <dbReference type="ARBA" id="ARBA00023242"/>
    </source>
</evidence>
<keyword evidence="4" id="KW-0234">DNA repair</keyword>
<dbReference type="EMBL" id="DF237110">
    <property type="protein sequence ID" value="GAQ83770.1"/>
    <property type="molecule type" value="Genomic_DNA"/>
</dbReference>
<feature type="region of interest" description="Disordered" evidence="6">
    <location>
        <begin position="361"/>
        <end position="381"/>
    </location>
</feature>
<organism evidence="8 9">
    <name type="scientific">Klebsormidium nitens</name>
    <name type="common">Green alga</name>
    <name type="synonym">Ulothrix nitens</name>
    <dbReference type="NCBI Taxonomy" id="105231"/>
    <lineage>
        <taxon>Eukaryota</taxon>
        <taxon>Viridiplantae</taxon>
        <taxon>Streptophyta</taxon>
        <taxon>Klebsormidiophyceae</taxon>
        <taxon>Klebsormidiales</taxon>
        <taxon>Klebsormidiaceae</taxon>
        <taxon>Klebsormidium</taxon>
    </lineage>
</organism>
<dbReference type="AlphaFoldDB" id="A0A1Y1HYN4"/>
<keyword evidence="3" id="KW-0227">DNA damage</keyword>
<dbReference type="PANTHER" id="PTHR23240">
    <property type="entry name" value="DNA CROSS-LINK REPAIR PROTEIN PSO2/SNM1-RELATED"/>
    <property type="match status" value="1"/>
</dbReference>
<feature type="compositionally biased region" description="Basic and acidic residues" evidence="6">
    <location>
        <begin position="696"/>
        <end position="705"/>
    </location>
</feature>
<gene>
    <name evidence="8" type="ORF">KFL_001610110</name>
</gene>
<evidence type="ECO:0000259" key="7">
    <source>
        <dbReference type="Pfam" id="PF07522"/>
    </source>
</evidence>
<dbReference type="GO" id="GO:0005634">
    <property type="term" value="C:nucleus"/>
    <property type="evidence" value="ECO:0000318"/>
    <property type="project" value="GO_Central"/>
</dbReference>
<evidence type="ECO:0000256" key="1">
    <source>
        <dbReference type="ARBA" id="ARBA00004123"/>
    </source>
</evidence>
<dbReference type="CDD" id="cd16273">
    <property type="entry name" value="SNM1A-1C-like_MBL-fold"/>
    <property type="match status" value="1"/>
</dbReference>
<proteinExistence type="inferred from homology"/>
<dbReference type="Gene3D" id="3.60.15.10">
    <property type="entry name" value="Ribonuclease Z/Hydroxyacylglutathione hydrolase-like"/>
    <property type="match status" value="1"/>
</dbReference>
<comment type="similarity">
    <text evidence="2">Belongs to the DNA repair metallo-beta-lactamase (DRMBL) family.</text>
</comment>
<dbReference type="Pfam" id="PF07522">
    <property type="entry name" value="DRMBL"/>
    <property type="match status" value="1"/>
</dbReference>
<dbReference type="InterPro" id="IPR036866">
    <property type="entry name" value="RibonucZ/Hydroxyglut_hydro"/>
</dbReference>
<evidence type="ECO:0000256" key="6">
    <source>
        <dbReference type="SAM" id="MobiDB-lite"/>
    </source>
</evidence>
<reference evidence="8 9" key="1">
    <citation type="journal article" date="2014" name="Nat. Commun.">
        <title>Klebsormidium flaccidum genome reveals primary factors for plant terrestrial adaptation.</title>
        <authorList>
            <person name="Hori K."/>
            <person name="Maruyama F."/>
            <person name="Fujisawa T."/>
            <person name="Togashi T."/>
            <person name="Yamamoto N."/>
            <person name="Seo M."/>
            <person name="Sato S."/>
            <person name="Yamada T."/>
            <person name="Mori H."/>
            <person name="Tajima N."/>
            <person name="Moriyama T."/>
            <person name="Ikeuchi M."/>
            <person name="Watanabe M."/>
            <person name="Wada H."/>
            <person name="Kobayashi K."/>
            <person name="Saito M."/>
            <person name="Masuda T."/>
            <person name="Sasaki-Sekimoto Y."/>
            <person name="Mashiguchi K."/>
            <person name="Awai K."/>
            <person name="Shimojima M."/>
            <person name="Masuda S."/>
            <person name="Iwai M."/>
            <person name="Nobusawa T."/>
            <person name="Narise T."/>
            <person name="Kondo S."/>
            <person name="Saito H."/>
            <person name="Sato R."/>
            <person name="Murakawa M."/>
            <person name="Ihara Y."/>
            <person name="Oshima-Yamada Y."/>
            <person name="Ohtaka K."/>
            <person name="Satoh M."/>
            <person name="Sonobe K."/>
            <person name="Ishii M."/>
            <person name="Ohtani R."/>
            <person name="Kanamori-Sato M."/>
            <person name="Honoki R."/>
            <person name="Miyazaki D."/>
            <person name="Mochizuki H."/>
            <person name="Umetsu J."/>
            <person name="Higashi K."/>
            <person name="Shibata D."/>
            <person name="Kamiya Y."/>
            <person name="Sato N."/>
            <person name="Nakamura Y."/>
            <person name="Tabata S."/>
            <person name="Ida S."/>
            <person name="Kurokawa K."/>
            <person name="Ohta H."/>
        </authorList>
    </citation>
    <scope>NUCLEOTIDE SEQUENCE [LARGE SCALE GENOMIC DNA]</scope>
    <source>
        <strain evidence="8 9">NIES-2285</strain>
    </source>
</reference>
<dbReference type="PANTHER" id="PTHR23240:SF35">
    <property type="entry name" value="DNA REPAIR METALLO-BETA-LACTAMASE FAMILY PROTEIN-RELATED"/>
    <property type="match status" value="1"/>
</dbReference>
<accession>A0A1Y1HYN4</accession>
<feature type="region of interest" description="Disordered" evidence="6">
    <location>
        <begin position="945"/>
        <end position="1002"/>
    </location>
</feature>
<dbReference type="Gene3D" id="3.40.50.12650">
    <property type="match status" value="1"/>
</dbReference>
<dbReference type="STRING" id="105231.A0A1Y1HYN4"/>
<dbReference type="GO" id="GO:0035312">
    <property type="term" value="F:5'-3' DNA exonuclease activity"/>
    <property type="evidence" value="ECO:0000318"/>
    <property type="project" value="GO_Central"/>
</dbReference>
<sequence length="1017" mass="111043">MALQQEAIKWIAGTDFMVDGFKFQNLRCRRYFLTHFHSDHTIGLYRSFNSGTIFCSRITAALLINCMGLRSDCIQVLPMDKTVTIDGVEVTALDANHCPGSVMLLFKVPGHGGRPAQVILHTGDFRYHERMADYPSLRNTLIDTIYLDTTYAYPRHTFPSQEDAIATTVRLCRKHLLDEARPLFVFGAYQIGKERAVIGAAKALGLRVHIEPRKRRILSLLDLQDMDLFTPNAADADIHLGFMSEVRPPAMLRRLKEGGGKWAQVIGFRPTGWSFRKDGVHTTKQGLATVYGVPYSEHSSFDDLRACIAALRPRKIIPTVNADTKLKAANLVARFADLMDLSANRYRIDAFFRPRPAKRLDSGLPTTDTQSPDVCASKRPDESADAFRTRGLNGMCPSAKMQDQVTFAGEAEPQFGESELLSEGVMEASVMREDEAGCGSERDEGFAERNEGFEELTEACEERKERFAERNEGSEDLNKGYQELIEGFANRNESSEQRKGGFAELKEGSEERKEGFAEQNQGFEELIGVQGLDCEGPDEEAAFSEFDEEVSERGEEECIDGGSDTLLWEGATDGLVKGGESGMQFESHGQETRFKETQESAFQEGLDTSSFQPVDVARAADGRCKQEVASGLGDECLEKACEGRTENWAEAATGGESDAAKNGGASDGILEKISRPFLESECGGDSGGQKQGLGPEEGRGFEWSESRMGGRTREANLHEGGQVAECWGQGADGDLGVGNESSQGYFEGSDTDETAAEVSDTWQIGHQDGDDGGSWEEIPVDRLLRSGGTAREAELCTDEARGKVTDSPLGDGTVSQSAWDCDCAPEGVEQEARKRSVAGALLPSDERGKISTEVGRLGNRTAELEKESNHGNVDFATCNGRKDDGEVRPCAQASEEEGHETFEGPHPTSGLSTECTVHSCEISVDIMAIDSREQAYILRSIEQAKMKTDQKPRGKRKVTIPGGSRVANTGQSGPRGKKPKSSSPGVPASEFAGRAKSEGQTQGQTLIKSFFCLRRTA</sequence>
<dbReference type="Proteomes" id="UP000054558">
    <property type="component" value="Unassembled WGS sequence"/>
</dbReference>
<keyword evidence="5" id="KW-0539">Nucleus</keyword>
<dbReference type="GO" id="GO:0036297">
    <property type="term" value="P:interstrand cross-link repair"/>
    <property type="evidence" value="ECO:0000318"/>
    <property type="project" value="GO_Central"/>
</dbReference>
<feature type="domain" description="DNA repair metallo-beta-lactamase" evidence="7">
    <location>
        <begin position="227"/>
        <end position="323"/>
    </location>
</feature>
<evidence type="ECO:0000313" key="8">
    <source>
        <dbReference type="EMBL" id="GAQ83770.1"/>
    </source>
</evidence>